<keyword evidence="2" id="KW-0677">Repeat</keyword>
<gene>
    <name evidence="5" type="primary">Klhl20-013</name>
</gene>
<keyword evidence="1" id="KW-0880">Kelch repeat</keyword>
<dbReference type="SUPFAM" id="SSF54695">
    <property type="entry name" value="POZ domain"/>
    <property type="match status" value="1"/>
</dbReference>
<dbReference type="Gene3D" id="1.25.40.420">
    <property type="match status" value="1"/>
</dbReference>
<feature type="domain" description="BTB" evidence="4">
    <location>
        <begin position="1"/>
        <end position="49"/>
    </location>
</feature>
<dbReference type="InterPro" id="IPR011705">
    <property type="entry name" value="BACK"/>
</dbReference>
<dbReference type="EMBL" id="LR786292">
    <property type="protein sequence ID" value="CAB3259905.1"/>
    <property type="molecule type" value="mRNA"/>
</dbReference>
<dbReference type="AlphaFoldDB" id="A0A6F9DFC0"/>
<dbReference type="SMART" id="SM00875">
    <property type="entry name" value="BACK"/>
    <property type="match status" value="1"/>
</dbReference>
<dbReference type="InterPro" id="IPR000210">
    <property type="entry name" value="BTB/POZ_dom"/>
</dbReference>
<dbReference type="Gene3D" id="3.30.710.10">
    <property type="entry name" value="Potassium Channel Kv1.1, Chain A"/>
    <property type="match status" value="1"/>
</dbReference>
<evidence type="ECO:0000256" key="3">
    <source>
        <dbReference type="SAM" id="MobiDB-lite"/>
    </source>
</evidence>
<accession>A0A6F9DFC0</accession>
<dbReference type="Pfam" id="PF07707">
    <property type="entry name" value="BACK"/>
    <property type="match status" value="1"/>
</dbReference>
<reference evidence="5" key="1">
    <citation type="submission" date="2020-04" db="EMBL/GenBank/DDBJ databases">
        <authorList>
            <person name="Neveu A P."/>
        </authorList>
    </citation>
    <scope>NUCLEOTIDE SEQUENCE</scope>
    <source>
        <tissue evidence="5">Whole embryo</tissue>
    </source>
</reference>
<dbReference type="PANTHER" id="PTHR45632:SF3">
    <property type="entry name" value="KELCH-LIKE PROTEIN 32"/>
    <property type="match status" value="1"/>
</dbReference>
<organism evidence="5">
    <name type="scientific">Phallusia mammillata</name>
    <dbReference type="NCBI Taxonomy" id="59560"/>
    <lineage>
        <taxon>Eukaryota</taxon>
        <taxon>Metazoa</taxon>
        <taxon>Chordata</taxon>
        <taxon>Tunicata</taxon>
        <taxon>Ascidiacea</taxon>
        <taxon>Phlebobranchia</taxon>
        <taxon>Ascidiidae</taxon>
        <taxon>Phallusia</taxon>
    </lineage>
</organism>
<feature type="compositionally biased region" description="Polar residues" evidence="3">
    <location>
        <begin position="276"/>
        <end position="285"/>
    </location>
</feature>
<dbReference type="InterPro" id="IPR011333">
    <property type="entry name" value="SKP1/BTB/POZ_sf"/>
</dbReference>
<dbReference type="PANTHER" id="PTHR45632">
    <property type="entry name" value="LD33804P"/>
    <property type="match status" value="1"/>
</dbReference>
<evidence type="ECO:0000259" key="4">
    <source>
        <dbReference type="PROSITE" id="PS50097"/>
    </source>
</evidence>
<feature type="compositionally biased region" description="Low complexity" evidence="3">
    <location>
        <begin position="303"/>
        <end position="337"/>
    </location>
</feature>
<evidence type="ECO:0000256" key="2">
    <source>
        <dbReference type="ARBA" id="ARBA00022737"/>
    </source>
</evidence>
<name>A0A6F9DFC0_9ASCI</name>
<evidence type="ECO:0000256" key="1">
    <source>
        <dbReference type="ARBA" id="ARBA00022441"/>
    </source>
</evidence>
<protein>
    <submittedName>
        <fullName evidence="5">Kelch-like protein 20</fullName>
    </submittedName>
</protein>
<feature type="region of interest" description="Disordered" evidence="3">
    <location>
        <begin position="276"/>
        <end position="337"/>
    </location>
</feature>
<dbReference type="PROSITE" id="PS50097">
    <property type="entry name" value="BTB"/>
    <property type="match status" value="1"/>
</dbReference>
<dbReference type="Pfam" id="PF00651">
    <property type="entry name" value="BTB"/>
    <property type="match status" value="1"/>
</dbReference>
<sequence>MLVSNYFRRMFTVEMREKYEGIVKIKQISCQRLANLIEFIYSGKITITEENVIEILDDAEYTEIEVLKAKCSAFLLNVVSADNCLKLRAYAQRYNLDELTNKTNQSIVENLNDVVQDEDFTQLDFDDVSFILDKRNKNFEEAAFTGIVKWVNHNPLQREELFVKLFPKLDLSLMSVDFLNSVYEENLVKNNLTCVNLLARAALKVNKKVDAGDEDTRQGWLVCDVSSKPAKQIPSSKPTSPSGVAMQSTLKTLVKNTDAVAKGLAFGSKSKKVTETQSKCSNFSKNPKPIFPSIDKPAENVVSGSQQQTQPKQTSTLHFKASTATSSSLTSSDSIESASTRFSIGQANINPGIASTAVAGRQVGRARRRLKK</sequence>
<evidence type="ECO:0000313" key="5">
    <source>
        <dbReference type="EMBL" id="CAB3259905.1"/>
    </source>
</evidence>
<proteinExistence type="evidence at transcript level"/>